<dbReference type="InterPro" id="IPR017792">
    <property type="entry name" value="UAAP1"/>
</dbReference>
<dbReference type="EMBL" id="AORV01000066">
    <property type="protein sequence ID" value="EMS69435.1"/>
    <property type="molecule type" value="Genomic_DNA"/>
</dbReference>
<dbReference type="Pfam" id="PF09347">
    <property type="entry name" value="DUF1989"/>
    <property type="match status" value="1"/>
</dbReference>
<evidence type="ECO:0000313" key="2">
    <source>
        <dbReference type="EMBL" id="EMS69435.1"/>
    </source>
</evidence>
<dbReference type="eggNOG" id="COG3665">
    <property type="taxonomic scope" value="Bacteria"/>
</dbReference>
<dbReference type="InterPro" id="IPR018959">
    <property type="entry name" value="DUF1989"/>
</dbReference>
<protein>
    <submittedName>
        <fullName evidence="2">Urea carboxylase-associated protein 2</fullName>
    </submittedName>
</protein>
<proteinExistence type="predicted"/>
<organism evidence="2 3">
    <name type="scientific">Ruminiclostridium cellobioparum subsp. termitidis CT1112</name>
    <dbReference type="NCBI Taxonomy" id="1195236"/>
    <lineage>
        <taxon>Bacteria</taxon>
        <taxon>Bacillati</taxon>
        <taxon>Bacillota</taxon>
        <taxon>Clostridia</taxon>
        <taxon>Eubacteriales</taxon>
        <taxon>Oscillospiraceae</taxon>
        <taxon>Ruminiclostridium</taxon>
    </lineage>
</organism>
<dbReference type="Proteomes" id="UP000014155">
    <property type="component" value="Unassembled WGS sequence"/>
</dbReference>
<name>S0FF95_RUMCE</name>
<dbReference type="PATRIC" id="fig|1195236.3.peg.5153"/>
<accession>S0FF95</accession>
<feature type="domain" description="DUF1989" evidence="1">
    <location>
        <begin position="8"/>
        <end position="178"/>
    </location>
</feature>
<keyword evidence="3" id="KW-1185">Reference proteome</keyword>
<reference evidence="2 3" key="1">
    <citation type="journal article" date="2013" name="Genome Announc.">
        <title>Draft Genome Sequence of the Cellulolytic, Mesophilic, Anaerobic Bacterium Clostridium termitidis Strain CT1112 (DSM 5398).</title>
        <authorList>
            <person name="Lal S."/>
            <person name="Ramachandran U."/>
            <person name="Zhang X."/>
            <person name="Munir R."/>
            <person name="Sparling R."/>
            <person name="Levin D.B."/>
        </authorList>
    </citation>
    <scope>NUCLEOTIDE SEQUENCE [LARGE SCALE GENOMIC DNA]</scope>
    <source>
        <strain evidence="2 3">CT1112</strain>
    </source>
</reference>
<comment type="caution">
    <text evidence="2">The sequence shown here is derived from an EMBL/GenBank/DDBJ whole genome shotgun (WGS) entry which is preliminary data.</text>
</comment>
<dbReference type="RefSeq" id="WP_004630504.1">
    <property type="nucleotide sequence ID" value="NZ_AORV01000066.1"/>
</dbReference>
<sequence>MNIIWSKTINPGDRWSGNVCRGRLVKFTALEAGANIAVLMYNFRNLSEHYNMPDTLKAQHTFYLKRGYALMSDCGRAMASIVEDELGWHDSISGYTTRKITDEKYGLTNYQKDSNNYLKSGQENFINELTKNGMSKRDLMPPINFFSKVEADPAGNLVYHKNHCPKEASVTIRTEMDIYLVLSNTPNPLDPKIFYPSVPVRVEILPAAPVDGLDFCVNFMPQTRRAFENTWEYNLLLGI</sequence>
<dbReference type="NCBIfam" id="TIGR03425">
    <property type="entry name" value="urea_degr_2"/>
    <property type="match status" value="1"/>
</dbReference>
<dbReference type="PANTHER" id="PTHR31527:SF0">
    <property type="entry name" value="RE64534P"/>
    <property type="match status" value="1"/>
</dbReference>
<dbReference type="AlphaFoldDB" id="S0FF95"/>
<evidence type="ECO:0000313" key="3">
    <source>
        <dbReference type="Proteomes" id="UP000014155"/>
    </source>
</evidence>
<dbReference type="PANTHER" id="PTHR31527">
    <property type="entry name" value="RE64534P"/>
    <property type="match status" value="1"/>
</dbReference>
<gene>
    <name evidence="2" type="ORF">CTER_4960</name>
</gene>
<evidence type="ECO:0000259" key="1">
    <source>
        <dbReference type="Pfam" id="PF09347"/>
    </source>
</evidence>
<dbReference type="STRING" id="1195236.CTER_4960"/>